<dbReference type="GO" id="GO:0050380">
    <property type="term" value="F:undecaprenyl-diphosphatase activity"/>
    <property type="evidence" value="ECO:0007669"/>
    <property type="project" value="UniProtKB-UniRule"/>
</dbReference>
<keyword evidence="14" id="KW-0133">Cell shape</keyword>
<evidence type="ECO:0000256" key="13">
    <source>
        <dbReference type="ARBA" id="ARBA00047594"/>
    </source>
</evidence>
<proteinExistence type="inferred from homology"/>
<feature type="transmembrane region" description="Helical" evidence="14">
    <location>
        <begin position="105"/>
        <end position="122"/>
    </location>
</feature>
<evidence type="ECO:0000256" key="4">
    <source>
        <dbReference type="ARBA" id="ARBA00021581"/>
    </source>
</evidence>
<keyword evidence="7 14" id="KW-0378">Hydrolase</keyword>
<keyword evidence="9 14" id="KW-0472">Membrane</keyword>
<evidence type="ECO:0000313" key="16">
    <source>
        <dbReference type="Proteomes" id="UP000176191"/>
    </source>
</evidence>
<evidence type="ECO:0000313" key="15">
    <source>
        <dbReference type="EMBL" id="OGD75063.1"/>
    </source>
</evidence>
<keyword evidence="8 14" id="KW-1133">Transmembrane helix</keyword>
<evidence type="ECO:0000256" key="12">
    <source>
        <dbReference type="ARBA" id="ARBA00032932"/>
    </source>
</evidence>
<dbReference type="EMBL" id="MFAK01000016">
    <property type="protein sequence ID" value="OGD75063.1"/>
    <property type="molecule type" value="Genomic_DNA"/>
</dbReference>
<keyword evidence="6 14" id="KW-0812">Transmembrane</keyword>
<comment type="catalytic activity">
    <reaction evidence="13 14">
        <text>di-trans,octa-cis-undecaprenyl diphosphate + H2O = di-trans,octa-cis-undecaprenyl phosphate + phosphate + H(+)</text>
        <dbReference type="Rhea" id="RHEA:28094"/>
        <dbReference type="ChEBI" id="CHEBI:15377"/>
        <dbReference type="ChEBI" id="CHEBI:15378"/>
        <dbReference type="ChEBI" id="CHEBI:43474"/>
        <dbReference type="ChEBI" id="CHEBI:58405"/>
        <dbReference type="ChEBI" id="CHEBI:60392"/>
        <dbReference type="EC" id="3.6.1.27"/>
    </reaction>
</comment>
<evidence type="ECO:0000256" key="5">
    <source>
        <dbReference type="ARBA" id="ARBA00022475"/>
    </source>
</evidence>
<feature type="transmembrane region" description="Helical" evidence="14">
    <location>
        <begin position="72"/>
        <end position="93"/>
    </location>
</feature>
<gene>
    <name evidence="14" type="primary">uppP</name>
    <name evidence="15" type="ORF">A2228_01005</name>
</gene>
<dbReference type="GO" id="GO:0008360">
    <property type="term" value="P:regulation of cell shape"/>
    <property type="evidence" value="ECO:0007669"/>
    <property type="project" value="UniProtKB-KW"/>
</dbReference>
<dbReference type="Proteomes" id="UP000176191">
    <property type="component" value="Unassembled WGS sequence"/>
</dbReference>
<protein>
    <recommendedName>
        <fullName evidence="4 14">Undecaprenyl-diphosphatase</fullName>
        <ecNumber evidence="3 14">3.6.1.27</ecNumber>
    </recommendedName>
    <alternativeName>
        <fullName evidence="12 14">Bacitracin resistance protein</fullName>
    </alternativeName>
    <alternativeName>
        <fullName evidence="11 14">Undecaprenyl pyrophosphate phosphatase</fullName>
    </alternativeName>
</protein>
<dbReference type="GO" id="GO:0046677">
    <property type="term" value="P:response to antibiotic"/>
    <property type="evidence" value="ECO:0007669"/>
    <property type="project" value="UniProtKB-UniRule"/>
</dbReference>
<dbReference type="HAMAP" id="MF_01006">
    <property type="entry name" value="Undec_diphosphatase"/>
    <property type="match status" value="1"/>
</dbReference>
<evidence type="ECO:0000256" key="10">
    <source>
        <dbReference type="ARBA" id="ARBA00023251"/>
    </source>
</evidence>
<dbReference type="GO" id="GO:0071555">
    <property type="term" value="P:cell wall organization"/>
    <property type="evidence" value="ECO:0007669"/>
    <property type="project" value="UniProtKB-KW"/>
</dbReference>
<dbReference type="GO" id="GO:0009252">
    <property type="term" value="P:peptidoglycan biosynthetic process"/>
    <property type="evidence" value="ECO:0007669"/>
    <property type="project" value="UniProtKB-KW"/>
</dbReference>
<feature type="transmembrane region" description="Helical" evidence="14">
    <location>
        <begin position="143"/>
        <end position="171"/>
    </location>
</feature>
<keyword evidence="5 14" id="KW-1003">Cell membrane</keyword>
<organism evidence="15 16">
    <name type="scientific">Candidatus Collierbacteria bacterium RIFOXYA2_FULL_46_10</name>
    <dbReference type="NCBI Taxonomy" id="1817726"/>
    <lineage>
        <taxon>Bacteria</taxon>
        <taxon>Candidatus Collieribacteriota</taxon>
    </lineage>
</organism>
<evidence type="ECO:0000256" key="11">
    <source>
        <dbReference type="ARBA" id="ARBA00032707"/>
    </source>
</evidence>
<evidence type="ECO:0000256" key="7">
    <source>
        <dbReference type="ARBA" id="ARBA00022801"/>
    </source>
</evidence>
<feature type="transmembrane region" description="Helical" evidence="14">
    <location>
        <begin position="209"/>
        <end position="232"/>
    </location>
</feature>
<evidence type="ECO:0000256" key="2">
    <source>
        <dbReference type="ARBA" id="ARBA00010621"/>
    </source>
</evidence>
<evidence type="ECO:0000256" key="14">
    <source>
        <dbReference type="HAMAP-Rule" id="MF_01006"/>
    </source>
</evidence>
<evidence type="ECO:0000256" key="6">
    <source>
        <dbReference type="ARBA" id="ARBA00022692"/>
    </source>
</evidence>
<keyword evidence="10 14" id="KW-0046">Antibiotic resistance</keyword>
<name>A0A1F5F5Y5_9BACT</name>
<dbReference type="PANTHER" id="PTHR30622">
    <property type="entry name" value="UNDECAPRENYL-DIPHOSPHATASE"/>
    <property type="match status" value="1"/>
</dbReference>
<evidence type="ECO:0000256" key="1">
    <source>
        <dbReference type="ARBA" id="ARBA00004651"/>
    </source>
</evidence>
<dbReference type="GO" id="GO:0005886">
    <property type="term" value="C:plasma membrane"/>
    <property type="evidence" value="ECO:0007669"/>
    <property type="project" value="UniProtKB-SubCell"/>
</dbReference>
<accession>A0A1F5F5Y5</accession>
<dbReference type="PANTHER" id="PTHR30622:SF2">
    <property type="entry name" value="UNDECAPRENYL-DIPHOSPHATASE"/>
    <property type="match status" value="1"/>
</dbReference>
<dbReference type="AlphaFoldDB" id="A0A1F5F5Y5"/>
<dbReference type="Pfam" id="PF02673">
    <property type="entry name" value="BacA"/>
    <property type="match status" value="1"/>
</dbReference>
<reference evidence="15 16" key="1">
    <citation type="journal article" date="2016" name="Nat. Commun.">
        <title>Thousands of microbial genomes shed light on interconnected biogeochemical processes in an aquifer system.</title>
        <authorList>
            <person name="Anantharaman K."/>
            <person name="Brown C.T."/>
            <person name="Hug L.A."/>
            <person name="Sharon I."/>
            <person name="Castelle C.J."/>
            <person name="Probst A.J."/>
            <person name="Thomas B.C."/>
            <person name="Singh A."/>
            <person name="Wilkins M.J."/>
            <person name="Karaoz U."/>
            <person name="Brodie E.L."/>
            <person name="Williams K.H."/>
            <person name="Hubbard S.S."/>
            <person name="Banfield J.F."/>
        </authorList>
    </citation>
    <scope>NUCLEOTIDE SEQUENCE [LARGE SCALE GENOMIC DNA]</scope>
</reference>
<keyword evidence="14" id="KW-0961">Cell wall biogenesis/degradation</keyword>
<evidence type="ECO:0000256" key="3">
    <source>
        <dbReference type="ARBA" id="ARBA00012374"/>
    </source>
</evidence>
<comment type="function">
    <text evidence="14">Catalyzes the dephosphorylation of undecaprenyl diphosphate (UPP). Confers resistance to bacitracin.</text>
</comment>
<keyword evidence="14" id="KW-0573">Peptidoglycan synthesis</keyword>
<feature type="transmembrane region" description="Helical" evidence="14">
    <location>
        <begin position="7"/>
        <end position="29"/>
    </location>
</feature>
<comment type="subcellular location">
    <subcellularLocation>
        <location evidence="1 14">Cell membrane</location>
        <topology evidence="1 14">Multi-pass membrane protein</topology>
    </subcellularLocation>
</comment>
<evidence type="ECO:0000256" key="8">
    <source>
        <dbReference type="ARBA" id="ARBA00022989"/>
    </source>
</evidence>
<sequence>MTILHSLILGIIEGLTEFLPVSSTFHLITASRLLGLTQTEFISLFEVVIQSGAILSLLFIYTKTLLHNSRLLSLTIISFVPTAILGGLLYPIIKGTFFLNSSLQLSVFIAIGLVFFLLEALLARKHLVLHYELADLTNQHAVLIGFAQALAIIPGVSRSGIVLIIMLLLGYRRDESARYTFLLSIPTILAASALDLYQGRHLFIGSSPYFLPLLIGFVSAFITAYFVVHWLLLFLRTHTLRLFAWYRLIVGTLLAL</sequence>
<comment type="similarity">
    <text evidence="2 14">Belongs to the UppP family.</text>
</comment>
<comment type="miscellaneous">
    <text evidence="14">Bacitracin is thought to be involved in the inhibition of peptidoglycan synthesis by sequestering undecaprenyl diphosphate, thereby reducing the pool of lipid carrier available.</text>
</comment>
<dbReference type="EC" id="3.6.1.27" evidence="3 14"/>
<comment type="caution">
    <text evidence="15">The sequence shown here is derived from an EMBL/GenBank/DDBJ whole genome shotgun (WGS) entry which is preliminary data.</text>
</comment>
<evidence type="ECO:0000256" key="9">
    <source>
        <dbReference type="ARBA" id="ARBA00023136"/>
    </source>
</evidence>
<dbReference type="InterPro" id="IPR003824">
    <property type="entry name" value="UppP"/>
</dbReference>
<feature type="transmembrane region" description="Helical" evidence="14">
    <location>
        <begin position="41"/>
        <end position="60"/>
    </location>
</feature>